<name>A0A917F5N6_9ACTN</name>
<keyword evidence="2" id="KW-0812">Transmembrane</keyword>
<dbReference type="Proteomes" id="UP000649179">
    <property type="component" value="Unassembled WGS sequence"/>
</dbReference>
<feature type="transmembrane region" description="Helical" evidence="2">
    <location>
        <begin position="72"/>
        <end position="96"/>
    </location>
</feature>
<feature type="transmembrane region" description="Helical" evidence="2">
    <location>
        <begin position="152"/>
        <end position="172"/>
    </location>
</feature>
<protein>
    <submittedName>
        <fullName evidence="3">Uncharacterized protein</fullName>
    </submittedName>
</protein>
<evidence type="ECO:0000256" key="1">
    <source>
        <dbReference type="SAM" id="MobiDB-lite"/>
    </source>
</evidence>
<reference evidence="3" key="2">
    <citation type="submission" date="2020-09" db="EMBL/GenBank/DDBJ databases">
        <authorList>
            <person name="Sun Q."/>
            <person name="Zhou Y."/>
        </authorList>
    </citation>
    <scope>NUCLEOTIDE SEQUENCE</scope>
    <source>
        <strain evidence="3">CGMCC 1.16067</strain>
    </source>
</reference>
<dbReference type="RefSeq" id="WP_188780130.1">
    <property type="nucleotide sequence ID" value="NZ_BMKQ01000001.1"/>
</dbReference>
<reference evidence="3" key="1">
    <citation type="journal article" date="2014" name="Int. J. Syst. Evol. Microbiol.">
        <title>Complete genome sequence of Corynebacterium casei LMG S-19264T (=DSM 44701T), isolated from a smear-ripened cheese.</title>
        <authorList>
            <consortium name="US DOE Joint Genome Institute (JGI-PGF)"/>
            <person name="Walter F."/>
            <person name="Albersmeier A."/>
            <person name="Kalinowski J."/>
            <person name="Ruckert C."/>
        </authorList>
    </citation>
    <scope>NUCLEOTIDE SEQUENCE</scope>
    <source>
        <strain evidence="3">CGMCC 1.16067</strain>
    </source>
</reference>
<keyword evidence="4" id="KW-1185">Reference proteome</keyword>
<evidence type="ECO:0000313" key="4">
    <source>
        <dbReference type="Proteomes" id="UP000649179"/>
    </source>
</evidence>
<evidence type="ECO:0000313" key="3">
    <source>
        <dbReference type="EMBL" id="GGF50595.1"/>
    </source>
</evidence>
<feature type="region of interest" description="Disordered" evidence="1">
    <location>
        <begin position="1"/>
        <end position="20"/>
    </location>
</feature>
<dbReference type="AlphaFoldDB" id="A0A917F5N6"/>
<gene>
    <name evidence="3" type="ORF">GCM10011519_25700</name>
</gene>
<feature type="transmembrane region" description="Helical" evidence="2">
    <location>
        <begin position="29"/>
        <end position="52"/>
    </location>
</feature>
<dbReference type="EMBL" id="BMKQ01000001">
    <property type="protein sequence ID" value="GGF50595.1"/>
    <property type="molecule type" value="Genomic_DNA"/>
</dbReference>
<feature type="transmembrane region" description="Helical" evidence="2">
    <location>
        <begin position="108"/>
        <end position="132"/>
    </location>
</feature>
<proteinExistence type="predicted"/>
<keyword evidence="2" id="KW-1133">Transmembrane helix</keyword>
<sequence length="191" mass="19939">MTSSPEHHQPSTKETRQRGEREFGGMKPFCAFFGWLTASGMLVLLTALLAAAGLALDLTDTLDAGSRDAETIGWGGVVVVLVVVFVAYYCGGYVAGRMARFDGLRQGVAVFGWAVLAAIVVAVLSAIGGAKFDVLQKIDSFPRLPTDLGETTALAAVLLVGVVVVSLVAAMLGGLAGMHFHRTVDTSVVGR</sequence>
<evidence type="ECO:0000256" key="2">
    <source>
        <dbReference type="SAM" id="Phobius"/>
    </source>
</evidence>
<comment type="caution">
    <text evidence="3">The sequence shown here is derived from an EMBL/GenBank/DDBJ whole genome shotgun (WGS) entry which is preliminary data.</text>
</comment>
<keyword evidence="2" id="KW-0472">Membrane</keyword>
<accession>A0A917F5N6</accession>
<organism evidence="3 4">
    <name type="scientific">Marmoricola endophyticus</name>
    <dbReference type="NCBI Taxonomy" id="2040280"/>
    <lineage>
        <taxon>Bacteria</taxon>
        <taxon>Bacillati</taxon>
        <taxon>Actinomycetota</taxon>
        <taxon>Actinomycetes</taxon>
        <taxon>Propionibacteriales</taxon>
        <taxon>Nocardioidaceae</taxon>
        <taxon>Marmoricola</taxon>
    </lineage>
</organism>